<dbReference type="GeneTree" id="ENSGT00390000016589"/>
<dbReference type="PANTHER" id="PTHR46542:SF1">
    <property type="entry name" value="X-BOX BINDING PROTEIN 1"/>
    <property type="match status" value="1"/>
</dbReference>
<evidence type="ECO:0000256" key="5">
    <source>
        <dbReference type="ARBA" id="ARBA00023242"/>
    </source>
</evidence>
<feature type="domain" description="BZIP" evidence="9">
    <location>
        <begin position="117"/>
        <end position="171"/>
    </location>
</feature>
<keyword evidence="7" id="KW-0175">Coiled coil</keyword>
<dbReference type="OMA" id="LCVYNTK"/>
<dbReference type="PROSITE" id="PS50217">
    <property type="entry name" value="BZIP"/>
    <property type="match status" value="1"/>
</dbReference>
<reference evidence="10" key="2">
    <citation type="submission" date="2025-08" db="UniProtKB">
        <authorList>
            <consortium name="Ensembl"/>
        </authorList>
    </citation>
    <scope>IDENTIFICATION</scope>
</reference>
<dbReference type="CDD" id="cd14706">
    <property type="entry name" value="bZIP_CREBZF"/>
    <property type="match status" value="1"/>
</dbReference>
<dbReference type="PANTHER" id="PTHR46542">
    <property type="entry name" value="X-BOX BINDING PROTEIN 1"/>
    <property type="match status" value="1"/>
</dbReference>
<name>A0A3P8UXN0_CYNSE</name>
<evidence type="ECO:0000256" key="6">
    <source>
        <dbReference type="ARBA" id="ARBA00040165"/>
    </source>
</evidence>
<evidence type="ECO:0000256" key="3">
    <source>
        <dbReference type="ARBA" id="ARBA00023125"/>
    </source>
</evidence>
<reference evidence="10" key="3">
    <citation type="submission" date="2025-09" db="UniProtKB">
        <authorList>
            <consortium name="Ensembl"/>
        </authorList>
    </citation>
    <scope>IDENTIFICATION</scope>
</reference>
<dbReference type="InterPro" id="IPR052470">
    <property type="entry name" value="ER_Stress-Reg_TF"/>
</dbReference>
<dbReference type="Pfam" id="PF00170">
    <property type="entry name" value="bZIP_1"/>
    <property type="match status" value="1"/>
</dbReference>
<sequence length="263" mass="29381">MITRRRGRTISNTPSMEAEVMDAVETVIDLPSPSDGFPPEDSDDIMLRDLFKTEGMSWALERDPASILFDMELSDLGLFCHNDQDSGFDASSSPDRIGPTDLKNKNRRNQSSCVINKNAIAARLNRIKKKEYVTSLEEKVSVLSTENTTLKQENSQLTKRVEELEDETRYLRAVLANESMLAQLLSRLSGVNGMKLSSSLFQGPDGNDHDGNDHDYALPRKRIKVEEKETSGGICLHVDKNQVSVEFCTKCAQSANASLKIFF</sequence>
<proteinExistence type="predicted"/>
<dbReference type="Proteomes" id="UP000265120">
    <property type="component" value="Chromosome 10"/>
</dbReference>
<keyword evidence="5" id="KW-0539">Nucleus</keyword>
<dbReference type="KEGG" id="csem:103384724"/>
<evidence type="ECO:0000256" key="8">
    <source>
        <dbReference type="SAM" id="MobiDB-lite"/>
    </source>
</evidence>
<dbReference type="AlphaFoldDB" id="A0A3P8UXN0"/>
<evidence type="ECO:0000256" key="7">
    <source>
        <dbReference type="SAM" id="Coils"/>
    </source>
</evidence>
<keyword evidence="4" id="KW-0804">Transcription</keyword>
<dbReference type="GO" id="GO:0005634">
    <property type="term" value="C:nucleus"/>
    <property type="evidence" value="ECO:0007669"/>
    <property type="project" value="TreeGrafter"/>
</dbReference>
<evidence type="ECO:0000313" key="10">
    <source>
        <dbReference type="Ensembl" id="ENSCSEP00000004970.1"/>
    </source>
</evidence>
<dbReference type="Ensembl" id="ENSCSET00000005026.1">
    <property type="protein sequence ID" value="ENSCSEP00000004970.1"/>
    <property type="gene ID" value="ENSCSEG00000003220.1"/>
</dbReference>
<evidence type="ECO:0000256" key="4">
    <source>
        <dbReference type="ARBA" id="ARBA00023163"/>
    </source>
</evidence>
<evidence type="ECO:0000259" key="9">
    <source>
        <dbReference type="PROSITE" id="PS50217"/>
    </source>
</evidence>
<keyword evidence="2" id="KW-0805">Transcription regulation</keyword>
<accession>A0A3P8UXN0</accession>
<feature type="coiled-coil region" evidence="7">
    <location>
        <begin position="133"/>
        <end position="174"/>
    </location>
</feature>
<dbReference type="InterPro" id="IPR046347">
    <property type="entry name" value="bZIP_sf"/>
</dbReference>
<feature type="region of interest" description="Disordered" evidence="8">
    <location>
        <begin position="87"/>
        <end position="107"/>
    </location>
</feature>
<evidence type="ECO:0000256" key="2">
    <source>
        <dbReference type="ARBA" id="ARBA00023015"/>
    </source>
</evidence>
<protein>
    <recommendedName>
        <fullName evidence="6">X-box-binding protein 1</fullName>
    </recommendedName>
</protein>
<keyword evidence="11" id="KW-1185">Reference proteome</keyword>
<keyword evidence="3" id="KW-0238">DNA-binding</keyword>
<organism evidence="10 11">
    <name type="scientific">Cynoglossus semilaevis</name>
    <name type="common">Tongue sole</name>
    <dbReference type="NCBI Taxonomy" id="244447"/>
    <lineage>
        <taxon>Eukaryota</taxon>
        <taxon>Metazoa</taxon>
        <taxon>Chordata</taxon>
        <taxon>Craniata</taxon>
        <taxon>Vertebrata</taxon>
        <taxon>Euteleostomi</taxon>
        <taxon>Actinopterygii</taxon>
        <taxon>Neopterygii</taxon>
        <taxon>Teleostei</taxon>
        <taxon>Neoteleostei</taxon>
        <taxon>Acanthomorphata</taxon>
        <taxon>Carangaria</taxon>
        <taxon>Pleuronectiformes</taxon>
        <taxon>Pleuronectoidei</taxon>
        <taxon>Cynoglossidae</taxon>
        <taxon>Cynoglossinae</taxon>
        <taxon>Cynoglossus</taxon>
    </lineage>
</organism>
<dbReference type="GO" id="GO:0000977">
    <property type="term" value="F:RNA polymerase II transcription regulatory region sequence-specific DNA binding"/>
    <property type="evidence" value="ECO:0007669"/>
    <property type="project" value="TreeGrafter"/>
</dbReference>
<dbReference type="SUPFAM" id="SSF57959">
    <property type="entry name" value="Leucine zipper domain"/>
    <property type="match status" value="1"/>
</dbReference>
<dbReference type="GO" id="GO:0000981">
    <property type="term" value="F:DNA-binding transcription factor activity, RNA polymerase II-specific"/>
    <property type="evidence" value="ECO:0007669"/>
    <property type="project" value="TreeGrafter"/>
</dbReference>
<dbReference type="InterPro" id="IPR004827">
    <property type="entry name" value="bZIP"/>
</dbReference>
<dbReference type="STRING" id="244447.ENSCSEP00000004970"/>
<keyword evidence="1" id="KW-0832">Ubl conjugation</keyword>
<evidence type="ECO:0000256" key="1">
    <source>
        <dbReference type="ARBA" id="ARBA00022843"/>
    </source>
</evidence>
<evidence type="ECO:0000313" key="11">
    <source>
        <dbReference type="Proteomes" id="UP000265120"/>
    </source>
</evidence>
<dbReference type="SMART" id="SM00338">
    <property type="entry name" value="BRLZ"/>
    <property type="match status" value="1"/>
</dbReference>
<dbReference type="InParanoid" id="A0A3P8UXN0"/>
<dbReference type="FunFam" id="1.20.5.170:FF:000125">
    <property type="entry name" value="LAS1-like, ribosome biogenesis factor"/>
    <property type="match status" value="1"/>
</dbReference>
<reference evidence="10 11" key="1">
    <citation type="journal article" date="2014" name="Nat. Genet.">
        <title>Whole-genome sequence of a flatfish provides insights into ZW sex chromosome evolution and adaptation to a benthic lifestyle.</title>
        <authorList>
            <person name="Chen S."/>
            <person name="Zhang G."/>
            <person name="Shao C."/>
            <person name="Huang Q."/>
            <person name="Liu G."/>
            <person name="Zhang P."/>
            <person name="Song W."/>
            <person name="An N."/>
            <person name="Chalopin D."/>
            <person name="Volff J.N."/>
            <person name="Hong Y."/>
            <person name="Li Q."/>
            <person name="Sha Z."/>
            <person name="Zhou H."/>
            <person name="Xie M."/>
            <person name="Yu Q."/>
            <person name="Liu Y."/>
            <person name="Xiang H."/>
            <person name="Wang N."/>
            <person name="Wu K."/>
            <person name="Yang C."/>
            <person name="Zhou Q."/>
            <person name="Liao X."/>
            <person name="Yang L."/>
            <person name="Hu Q."/>
            <person name="Zhang J."/>
            <person name="Meng L."/>
            <person name="Jin L."/>
            <person name="Tian Y."/>
            <person name="Lian J."/>
            <person name="Yang J."/>
            <person name="Miao G."/>
            <person name="Liu S."/>
            <person name="Liang Z."/>
            <person name="Yan F."/>
            <person name="Li Y."/>
            <person name="Sun B."/>
            <person name="Zhang H."/>
            <person name="Zhang J."/>
            <person name="Zhu Y."/>
            <person name="Du M."/>
            <person name="Zhao Y."/>
            <person name="Schartl M."/>
            <person name="Tang Q."/>
            <person name="Wang J."/>
        </authorList>
    </citation>
    <scope>NUCLEOTIDE SEQUENCE</scope>
</reference>
<dbReference type="Gene3D" id="1.20.5.170">
    <property type="match status" value="1"/>
</dbReference>